<comment type="catalytic activity">
    <reaction evidence="7">
        <text>2 superoxide + 2 H(+) = H2O2 + O2</text>
        <dbReference type="Rhea" id="RHEA:20696"/>
        <dbReference type="ChEBI" id="CHEBI:15378"/>
        <dbReference type="ChEBI" id="CHEBI:15379"/>
        <dbReference type="ChEBI" id="CHEBI:16240"/>
        <dbReference type="ChEBI" id="CHEBI:18421"/>
        <dbReference type="EC" id="1.15.1.1"/>
    </reaction>
</comment>
<dbReference type="GO" id="GO:0004784">
    <property type="term" value="F:superoxide dismutase activity"/>
    <property type="evidence" value="ECO:0007669"/>
    <property type="project" value="UniProtKB-EC"/>
</dbReference>
<evidence type="ECO:0000256" key="2">
    <source>
        <dbReference type="ARBA" id="ARBA00004613"/>
    </source>
</evidence>
<accession>A0AAJ0G312</accession>
<dbReference type="EMBL" id="JASWJB010000001">
    <property type="protein sequence ID" value="KAK2617001.1"/>
    <property type="molecule type" value="Genomic_DNA"/>
</dbReference>
<evidence type="ECO:0000256" key="7">
    <source>
        <dbReference type="ARBA" id="ARBA00049204"/>
    </source>
</evidence>
<dbReference type="InterPro" id="IPR036423">
    <property type="entry name" value="SOD-like_Cu/Zn_dom_sf"/>
</dbReference>
<keyword evidence="8" id="KW-0732">Signal</keyword>
<evidence type="ECO:0000256" key="6">
    <source>
        <dbReference type="ARBA" id="ARBA00022862"/>
    </source>
</evidence>
<evidence type="ECO:0000256" key="3">
    <source>
        <dbReference type="ARBA" id="ARBA00010457"/>
    </source>
</evidence>
<gene>
    <name evidence="9" type="ORF">QQS21_000090</name>
</gene>
<feature type="chain" id="PRO_5042553546" description="superoxide dismutase" evidence="8">
    <location>
        <begin position="18"/>
        <end position="187"/>
    </location>
</feature>
<dbReference type="EC" id="1.15.1.1" evidence="4"/>
<dbReference type="AlphaFoldDB" id="A0AAJ0G312"/>
<evidence type="ECO:0000256" key="5">
    <source>
        <dbReference type="ARBA" id="ARBA00022525"/>
    </source>
</evidence>
<dbReference type="FunFam" id="2.60.40.200:FF:000007">
    <property type="entry name" value="Cell surface Cu-only superoxide dismutase 5"/>
    <property type="match status" value="1"/>
</dbReference>
<feature type="signal peptide" evidence="8">
    <location>
        <begin position="1"/>
        <end position="17"/>
    </location>
</feature>
<keyword evidence="5" id="KW-0964">Secreted</keyword>
<evidence type="ECO:0000256" key="1">
    <source>
        <dbReference type="ARBA" id="ARBA00004196"/>
    </source>
</evidence>
<dbReference type="SUPFAM" id="SSF49329">
    <property type="entry name" value="Cu,Zn superoxide dismutase-like"/>
    <property type="match status" value="1"/>
</dbReference>
<name>A0AAJ0G312_9HYPO</name>
<protein>
    <recommendedName>
        <fullName evidence="4">superoxide dismutase</fullName>
        <ecNumber evidence="4">1.15.1.1</ecNumber>
    </recommendedName>
</protein>
<organism evidence="9 10">
    <name type="scientific">Conoideocrella luteorostrata</name>
    <dbReference type="NCBI Taxonomy" id="1105319"/>
    <lineage>
        <taxon>Eukaryota</taxon>
        <taxon>Fungi</taxon>
        <taxon>Dikarya</taxon>
        <taxon>Ascomycota</taxon>
        <taxon>Pezizomycotina</taxon>
        <taxon>Sordariomycetes</taxon>
        <taxon>Hypocreomycetidae</taxon>
        <taxon>Hypocreales</taxon>
        <taxon>Clavicipitaceae</taxon>
        <taxon>Conoideocrella</taxon>
    </lineage>
</organism>
<keyword evidence="6" id="KW-0049">Antioxidant</keyword>
<evidence type="ECO:0000313" key="10">
    <source>
        <dbReference type="Proteomes" id="UP001251528"/>
    </source>
</evidence>
<comment type="caution">
    <text evidence="9">The sequence shown here is derived from an EMBL/GenBank/DDBJ whole genome shotgun (WGS) entry which is preliminary data.</text>
</comment>
<keyword evidence="10" id="KW-1185">Reference proteome</keyword>
<evidence type="ECO:0000256" key="8">
    <source>
        <dbReference type="SAM" id="SignalP"/>
    </source>
</evidence>
<proteinExistence type="inferred from homology"/>
<sequence>MLFSAILLAGFSALAAAQTQDAPVTENNPNVIYQATLPRDAFFHGKLDGNVRGSVRAQAGPGGKGVSYRVHFENFPKEGGPFIYHLHVNPVPADGNCTTTLAHLDPYKRGEDPVCDATKPQTCQVGDLSGKYGKVTQDPFHAEYHDPYSSLVENTPGFFGNRSIVVHFGNKTRITCANFQKVDGCAV</sequence>
<comment type="similarity">
    <text evidence="3">Belongs to the Cu-Zn superoxide dismutase family.</text>
</comment>
<dbReference type="Proteomes" id="UP001251528">
    <property type="component" value="Unassembled WGS sequence"/>
</dbReference>
<comment type="subcellular location">
    <subcellularLocation>
        <location evidence="1">Cell envelope</location>
    </subcellularLocation>
    <subcellularLocation>
        <location evidence="2">Secreted</location>
    </subcellularLocation>
</comment>
<evidence type="ECO:0000313" key="9">
    <source>
        <dbReference type="EMBL" id="KAK2617001.1"/>
    </source>
</evidence>
<dbReference type="Gene3D" id="2.60.40.200">
    <property type="entry name" value="Superoxide dismutase, copper/zinc binding domain"/>
    <property type="match status" value="1"/>
</dbReference>
<evidence type="ECO:0000256" key="4">
    <source>
        <dbReference type="ARBA" id="ARBA00012682"/>
    </source>
</evidence>
<reference evidence="9" key="1">
    <citation type="submission" date="2023-06" db="EMBL/GenBank/DDBJ databases">
        <title>Conoideocrella luteorostrata (Hypocreales: Clavicipitaceae), a potential biocontrol fungus for elongate hemlock scale in United States Christmas tree production areas.</title>
        <authorList>
            <person name="Barrett H."/>
            <person name="Lovett B."/>
            <person name="Macias A.M."/>
            <person name="Stajich J.E."/>
            <person name="Kasson M.T."/>
        </authorList>
    </citation>
    <scope>NUCLEOTIDE SEQUENCE</scope>
    <source>
        <strain evidence="9">ARSEF 14590</strain>
    </source>
</reference>
<dbReference type="GO" id="GO:0046872">
    <property type="term" value="F:metal ion binding"/>
    <property type="evidence" value="ECO:0007669"/>
    <property type="project" value="InterPro"/>
</dbReference>
<dbReference type="GO" id="GO:0005576">
    <property type="term" value="C:extracellular region"/>
    <property type="evidence" value="ECO:0007669"/>
    <property type="project" value="UniProtKB-SubCell"/>
</dbReference>